<dbReference type="KEGG" id="vg:27429851"/>
<protein>
    <submittedName>
        <fullName evidence="2">Uncharacterized protein</fullName>
    </submittedName>
</protein>
<dbReference type="GeneID" id="27429851"/>
<accession>A0A161C6X3</accession>
<keyword evidence="1" id="KW-0472">Membrane</keyword>
<organism evidence="2 3">
    <name type="scientific">Urbanus proteus nucleopolyhedrovirus</name>
    <dbReference type="NCBI Taxonomy" id="1675866"/>
    <lineage>
        <taxon>Viruses</taxon>
        <taxon>Viruses incertae sedis</taxon>
        <taxon>Naldaviricetes</taxon>
        <taxon>Lefavirales</taxon>
        <taxon>Baculoviridae</taxon>
        <taxon>Alphabaculovirus</taxon>
        <taxon>Alphabaculovirus urprotei</taxon>
    </lineage>
</organism>
<reference evidence="2" key="1">
    <citation type="submission" date="2017-04" db="EMBL/GenBank/DDBJ databases">
        <title>Complete genome sequence of Urbanus proteus nucleopolyhedrovirus (UrprNPV).</title>
        <authorList>
            <person name="Santos E.R."/>
            <person name="Melo F.L."/>
            <person name="Sosa-Gomez D.R."/>
            <person name="Ribeiro B.M."/>
            <person name="Ardisson-Araujo D.M.P."/>
        </authorList>
    </citation>
    <scope>NUCLEOTIDE SEQUENCE [LARGE SCALE GENOMIC DNA]</scope>
    <source>
        <strain evidence="2">Southern Brazil</strain>
    </source>
</reference>
<feature type="transmembrane region" description="Helical" evidence="1">
    <location>
        <begin position="14"/>
        <end position="32"/>
    </location>
</feature>
<name>A0A161C6X3_9ABAC</name>
<dbReference type="EMBL" id="KR011717">
    <property type="protein sequence ID" value="AKR17335.1"/>
    <property type="molecule type" value="Genomic_DNA"/>
</dbReference>
<evidence type="ECO:0000313" key="3">
    <source>
        <dbReference type="Proteomes" id="UP000201861"/>
    </source>
</evidence>
<proteinExistence type="predicted"/>
<dbReference type="RefSeq" id="YP_009249987.1">
    <property type="nucleotide sequence ID" value="NC_029997.2"/>
</dbReference>
<evidence type="ECO:0000256" key="1">
    <source>
        <dbReference type="SAM" id="Phobius"/>
    </source>
</evidence>
<keyword evidence="1" id="KW-1133">Transmembrane helix</keyword>
<keyword evidence="1" id="KW-0812">Transmembrane</keyword>
<sequence>MAPYIQWNTSNRRLFILPLSTLYYIVLIYYDFRRFFAQQKSLSHTLTIKLQNAYVCANVNLSVGQLISSVVCK</sequence>
<keyword evidence="3" id="KW-1185">Reference proteome</keyword>
<dbReference type="Proteomes" id="UP000201861">
    <property type="component" value="Segment"/>
</dbReference>
<evidence type="ECO:0000313" key="2">
    <source>
        <dbReference type="EMBL" id="AKR17335.1"/>
    </source>
</evidence>